<organism evidence="2 3">
    <name type="scientific">Cryptolaemus montrouzieri</name>
    <dbReference type="NCBI Taxonomy" id="559131"/>
    <lineage>
        <taxon>Eukaryota</taxon>
        <taxon>Metazoa</taxon>
        <taxon>Ecdysozoa</taxon>
        <taxon>Arthropoda</taxon>
        <taxon>Hexapoda</taxon>
        <taxon>Insecta</taxon>
        <taxon>Pterygota</taxon>
        <taxon>Neoptera</taxon>
        <taxon>Endopterygota</taxon>
        <taxon>Coleoptera</taxon>
        <taxon>Polyphaga</taxon>
        <taxon>Cucujiformia</taxon>
        <taxon>Coccinelloidea</taxon>
        <taxon>Coccinellidae</taxon>
        <taxon>Scymninae</taxon>
        <taxon>Scymnini</taxon>
        <taxon>Cryptolaemus</taxon>
    </lineage>
</organism>
<evidence type="ECO:0000313" key="3">
    <source>
        <dbReference type="Proteomes" id="UP001516400"/>
    </source>
</evidence>
<gene>
    <name evidence="2" type="ORF">HHI36_013490</name>
</gene>
<dbReference type="EMBL" id="JABFTP020000103">
    <property type="protein sequence ID" value="KAL3278147.1"/>
    <property type="molecule type" value="Genomic_DNA"/>
</dbReference>
<dbReference type="AlphaFoldDB" id="A0ABD2NIB5"/>
<keyword evidence="3" id="KW-1185">Reference proteome</keyword>
<proteinExistence type="predicted"/>
<evidence type="ECO:0000313" key="2">
    <source>
        <dbReference type="EMBL" id="KAL3278147.1"/>
    </source>
</evidence>
<comment type="caution">
    <text evidence="2">The sequence shown here is derived from an EMBL/GenBank/DDBJ whole genome shotgun (WGS) entry which is preliminary data.</text>
</comment>
<reference evidence="2 3" key="1">
    <citation type="journal article" date="2021" name="BMC Biol.">
        <title>Horizontally acquired antibacterial genes associated with adaptive radiation of ladybird beetles.</title>
        <authorList>
            <person name="Li H.S."/>
            <person name="Tang X.F."/>
            <person name="Huang Y.H."/>
            <person name="Xu Z.Y."/>
            <person name="Chen M.L."/>
            <person name="Du X.Y."/>
            <person name="Qiu B.Y."/>
            <person name="Chen P.T."/>
            <person name="Zhang W."/>
            <person name="Slipinski A."/>
            <person name="Escalona H.E."/>
            <person name="Waterhouse R.M."/>
            <person name="Zwick A."/>
            <person name="Pang H."/>
        </authorList>
    </citation>
    <scope>NUCLEOTIDE SEQUENCE [LARGE SCALE GENOMIC DNA]</scope>
    <source>
        <strain evidence="2">SYSU2018</strain>
    </source>
</reference>
<evidence type="ECO:0000256" key="1">
    <source>
        <dbReference type="SAM" id="MobiDB-lite"/>
    </source>
</evidence>
<name>A0ABD2NIB5_9CUCU</name>
<dbReference type="Proteomes" id="UP001516400">
    <property type="component" value="Unassembled WGS sequence"/>
</dbReference>
<feature type="compositionally biased region" description="Polar residues" evidence="1">
    <location>
        <begin position="1"/>
        <end position="36"/>
    </location>
</feature>
<feature type="region of interest" description="Disordered" evidence="1">
    <location>
        <begin position="1"/>
        <end position="45"/>
    </location>
</feature>
<sequence>MSNPPRTISRPRLNSRQSQTLGEKPQPQTTSDQPHSSPEEPRVSREQLLVNIIHNVADSLSLGDDEPYAHFVSSYQPSDSGESSVVNSCVDSDGHITTKESNQNDKVSIANLDEGTETWGPWNSDMNDFY</sequence>
<accession>A0ABD2NIB5</accession>
<protein>
    <submittedName>
        <fullName evidence="2">Uncharacterized protein</fullName>
    </submittedName>
</protein>